<reference evidence="1" key="2">
    <citation type="submission" date="2023-01" db="EMBL/GenBank/DDBJ databases">
        <title>Draft genome sequence of Algimonas ampicilliniresistens strain NBRC 108219.</title>
        <authorList>
            <person name="Sun Q."/>
            <person name="Mori K."/>
        </authorList>
    </citation>
    <scope>NUCLEOTIDE SEQUENCE</scope>
    <source>
        <strain evidence="1">NBRC 108219</strain>
    </source>
</reference>
<sequence length="508" mass="56972">MQRLFFILAVVWLGYAPSVLAQGVRAESQHFILLSEAEVDASALLSDLERFRTAVMTDMDLEPGANPTPLHLNIINDPETFQLITPGGITAAIYLQSAAGHDIVVGYSSQPGHFLSQALEPGWLRLVLRHEVVHHILETHYARKLPVWLGEGLAEYYSTFEPSPDGRALFGRALPEQDPLSEASNWLPMRTVIESMVKYPDFRAASTGSLFRAQRLYYGQSWALAHFVMDQPDGLAKIHNFVDDWSPLQDSEDSFERAFGLRYEPLEARVREDIIQDGGNLRLNDLTQRELQPITVSTPTQIEIDENRLRLLLTHGHLGDSTYDRIDAVRELIMDPADSDALDLAEALRSWRLKDWDASDAAAERILARQPNHPAALKLRAKTAYGRVSERQMDDALWTEAESVVISALAVSPDDAELHLFRVAVSRPDTDRLSPGARRSLNWLADHGTHLKLPHTAMMMIPALIYENRFDHADAVLDSAARWTENSSDKFVIERLRGNVAAERAVAP</sequence>
<reference evidence="1" key="1">
    <citation type="journal article" date="2014" name="Int. J. Syst. Evol. Microbiol.">
        <title>Complete genome of a new Firmicutes species belonging to the dominant human colonic microbiota ('Ruminococcus bicirculans') reveals two chromosomes and a selective capacity to utilize plant glucans.</title>
        <authorList>
            <consortium name="NISC Comparative Sequencing Program"/>
            <person name="Wegmann U."/>
            <person name="Louis P."/>
            <person name="Goesmann A."/>
            <person name="Henrissat B."/>
            <person name="Duncan S.H."/>
            <person name="Flint H.J."/>
        </authorList>
    </citation>
    <scope>NUCLEOTIDE SEQUENCE</scope>
    <source>
        <strain evidence="1">NBRC 108219</strain>
    </source>
</reference>
<evidence type="ECO:0000313" key="2">
    <source>
        <dbReference type="Proteomes" id="UP001161391"/>
    </source>
</evidence>
<dbReference type="EMBL" id="BSNK01000001">
    <property type="protein sequence ID" value="GLQ22273.1"/>
    <property type="molecule type" value="Genomic_DNA"/>
</dbReference>
<evidence type="ECO:0008006" key="3">
    <source>
        <dbReference type="Google" id="ProtNLM"/>
    </source>
</evidence>
<gene>
    <name evidence="1" type="ORF">GCM10007853_01470</name>
</gene>
<dbReference type="RefSeq" id="WP_284386596.1">
    <property type="nucleotide sequence ID" value="NZ_BSNK01000001.1"/>
</dbReference>
<accession>A0ABQ5V476</accession>
<keyword evidence="2" id="KW-1185">Reference proteome</keyword>
<proteinExistence type="predicted"/>
<dbReference type="Proteomes" id="UP001161391">
    <property type="component" value="Unassembled WGS sequence"/>
</dbReference>
<comment type="caution">
    <text evidence="1">The sequence shown here is derived from an EMBL/GenBank/DDBJ whole genome shotgun (WGS) entry which is preliminary data.</text>
</comment>
<organism evidence="1 2">
    <name type="scientific">Algimonas ampicilliniresistens</name>
    <dbReference type="NCBI Taxonomy" id="1298735"/>
    <lineage>
        <taxon>Bacteria</taxon>
        <taxon>Pseudomonadati</taxon>
        <taxon>Pseudomonadota</taxon>
        <taxon>Alphaproteobacteria</taxon>
        <taxon>Maricaulales</taxon>
        <taxon>Robiginitomaculaceae</taxon>
        <taxon>Algimonas</taxon>
    </lineage>
</organism>
<name>A0ABQ5V476_9PROT</name>
<evidence type="ECO:0000313" key="1">
    <source>
        <dbReference type="EMBL" id="GLQ22273.1"/>
    </source>
</evidence>
<protein>
    <recommendedName>
        <fullName evidence="3">DUF1570 domain-containing protein</fullName>
    </recommendedName>
</protein>